<proteinExistence type="predicted"/>
<dbReference type="STRING" id="479433.Caci_2926"/>
<dbReference type="HOGENOM" id="CLU_144844_0_0_11"/>
<sequence>MFVKPMPHDGYINEVAYQLTQLGHEPTQQWTTSPDGEQLDGVIVFDDADPALWPDHVWLGWDQHNGWALCDNGTRALFPLDLDVYAAPGAVAVRAADRLTGRQDTDVDEDWDGAAALAEAVRAWEKEGAL</sequence>
<dbReference type="InterPro" id="IPR046259">
    <property type="entry name" value="DUF6292"/>
</dbReference>
<organism evidence="2 3">
    <name type="scientific">Catenulispora acidiphila (strain DSM 44928 / JCM 14897 / NBRC 102108 / NRRL B-24433 / ID139908)</name>
    <dbReference type="NCBI Taxonomy" id="479433"/>
    <lineage>
        <taxon>Bacteria</taxon>
        <taxon>Bacillati</taxon>
        <taxon>Actinomycetota</taxon>
        <taxon>Actinomycetes</taxon>
        <taxon>Catenulisporales</taxon>
        <taxon>Catenulisporaceae</taxon>
        <taxon>Catenulispora</taxon>
    </lineage>
</organism>
<dbReference type="Proteomes" id="UP000000851">
    <property type="component" value="Chromosome"/>
</dbReference>
<dbReference type="InParanoid" id="C7Q2U3"/>
<evidence type="ECO:0000313" key="3">
    <source>
        <dbReference type="Proteomes" id="UP000000851"/>
    </source>
</evidence>
<dbReference type="Pfam" id="PF19809">
    <property type="entry name" value="DUF6292"/>
    <property type="match status" value="1"/>
</dbReference>
<accession>C7Q2U3</accession>
<keyword evidence="3" id="KW-1185">Reference proteome</keyword>
<evidence type="ECO:0000313" key="2">
    <source>
        <dbReference type="EMBL" id="ACU71835.1"/>
    </source>
</evidence>
<feature type="domain" description="DUF6292" evidence="1">
    <location>
        <begin position="11"/>
        <end position="96"/>
    </location>
</feature>
<dbReference type="RefSeq" id="WP_012787128.1">
    <property type="nucleotide sequence ID" value="NC_013131.1"/>
</dbReference>
<dbReference type="KEGG" id="cai:Caci_2926"/>
<dbReference type="eggNOG" id="ENOG502ZHBN">
    <property type="taxonomic scope" value="Bacteria"/>
</dbReference>
<dbReference type="OrthoDB" id="4194542at2"/>
<evidence type="ECO:0000259" key="1">
    <source>
        <dbReference type="Pfam" id="PF19809"/>
    </source>
</evidence>
<protein>
    <recommendedName>
        <fullName evidence="1">DUF6292 domain-containing protein</fullName>
    </recommendedName>
</protein>
<name>C7Q2U3_CATAD</name>
<dbReference type="AlphaFoldDB" id="C7Q2U3"/>
<gene>
    <name evidence="2" type="ordered locus">Caci_2926</name>
</gene>
<reference evidence="2 3" key="1">
    <citation type="journal article" date="2009" name="Stand. Genomic Sci.">
        <title>Complete genome sequence of Catenulispora acidiphila type strain (ID 139908).</title>
        <authorList>
            <person name="Copeland A."/>
            <person name="Lapidus A."/>
            <person name="Glavina Del Rio T."/>
            <person name="Nolan M."/>
            <person name="Lucas S."/>
            <person name="Chen F."/>
            <person name="Tice H."/>
            <person name="Cheng J.F."/>
            <person name="Bruce D."/>
            <person name="Goodwin L."/>
            <person name="Pitluck S."/>
            <person name="Mikhailova N."/>
            <person name="Pati A."/>
            <person name="Ivanova N."/>
            <person name="Mavromatis K."/>
            <person name="Chen A."/>
            <person name="Palaniappan K."/>
            <person name="Chain P."/>
            <person name="Land M."/>
            <person name="Hauser L."/>
            <person name="Chang Y.J."/>
            <person name="Jeffries C.D."/>
            <person name="Chertkov O."/>
            <person name="Brettin T."/>
            <person name="Detter J.C."/>
            <person name="Han C."/>
            <person name="Ali Z."/>
            <person name="Tindall B.J."/>
            <person name="Goker M."/>
            <person name="Bristow J."/>
            <person name="Eisen J.A."/>
            <person name="Markowitz V."/>
            <person name="Hugenholtz P."/>
            <person name="Kyrpides N.C."/>
            <person name="Klenk H.P."/>
        </authorList>
    </citation>
    <scope>NUCLEOTIDE SEQUENCE [LARGE SCALE GENOMIC DNA]</scope>
    <source>
        <strain evidence="3">DSM 44928 / JCM 14897 / NBRC 102108 / NRRL B-24433 / ID139908</strain>
    </source>
</reference>
<dbReference type="EMBL" id="CP001700">
    <property type="protein sequence ID" value="ACU71835.1"/>
    <property type="molecule type" value="Genomic_DNA"/>
</dbReference>